<feature type="coiled-coil region" evidence="21">
    <location>
        <begin position="694"/>
        <end position="721"/>
    </location>
</feature>
<evidence type="ECO:0000256" key="17">
    <source>
        <dbReference type="ARBA" id="ARBA00023166"/>
    </source>
</evidence>
<feature type="binding site" evidence="20">
    <location>
        <begin position="164"/>
        <end position="173"/>
    </location>
    <ligand>
        <name>FMN</name>
        <dbReference type="ChEBI" id="CHEBI:58210"/>
    </ligand>
</feature>
<feature type="binding site" evidence="20">
    <location>
        <position position="563"/>
    </location>
    <ligand>
        <name>NADP(+)</name>
        <dbReference type="ChEBI" id="CHEBI:58349"/>
    </ligand>
</feature>
<dbReference type="Gene3D" id="3.40.50.80">
    <property type="entry name" value="Nucleotide-binding domain of ferredoxin-NADP reductase (FNR) module"/>
    <property type="match status" value="1"/>
</dbReference>
<dbReference type="InterPro" id="IPR029039">
    <property type="entry name" value="Flavoprotein-like_sf"/>
</dbReference>
<dbReference type="Gene3D" id="3.40.50.360">
    <property type="match status" value="1"/>
</dbReference>
<keyword evidence="21" id="KW-0175">Coiled coil</keyword>
<evidence type="ECO:0000259" key="23">
    <source>
        <dbReference type="PROSITE" id="PS51384"/>
    </source>
</evidence>
<evidence type="ECO:0000313" key="24">
    <source>
        <dbReference type="EMBL" id="CDU25785.1"/>
    </source>
</evidence>
<dbReference type="PRINTS" id="PR00371">
    <property type="entry name" value="FPNCR"/>
</dbReference>
<dbReference type="EC" id="1.6.2.4" evidence="20"/>
<comment type="cofactor">
    <cofactor evidence="20">
        <name>FAD</name>
        <dbReference type="ChEBI" id="CHEBI:57692"/>
    </cofactor>
    <text evidence="20">Binds 1 FAD per monomer.</text>
</comment>
<reference evidence="24" key="1">
    <citation type="submission" date="2014-06" db="EMBL/GenBank/DDBJ databases">
        <authorList>
            <person name="Ju J."/>
            <person name="Zhang J."/>
        </authorList>
    </citation>
    <scope>NUCLEOTIDE SEQUENCE</scope>
    <source>
        <strain evidence="24">SscI8</strain>
    </source>
</reference>
<keyword evidence="9 20" id="KW-0521">NADP</keyword>
<dbReference type="PRINTS" id="PR00369">
    <property type="entry name" value="FLAVODOXIN"/>
</dbReference>
<keyword evidence="6 20" id="KW-1000">Mitochondrion outer membrane</keyword>
<keyword evidence="7 20" id="KW-0256">Endoplasmic reticulum</keyword>
<comment type="similarity">
    <text evidence="20">In the N-terminal section; belongs to the flavodoxin family.</text>
</comment>
<keyword evidence="15 20" id="KW-0496">Mitochondrion</keyword>
<comment type="catalytic activity">
    <reaction evidence="19 20">
        <text>2 oxidized [cytochrome P450] + NADPH = 2 reduced [cytochrome P450] + NADP(+) + H(+)</text>
        <dbReference type="Rhea" id="RHEA:24040"/>
        <dbReference type="Rhea" id="RHEA-COMP:14627"/>
        <dbReference type="Rhea" id="RHEA-COMP:14628"/>
        <dbReference type="ChEBI" id="CHEBI:15378"/>
        <dbReference type="ChEBI" id="CHEBI:55376"/>
        <dbReference type="ChEBI" id="CHEBI:57783"/>
        <dbReference type="ChEBI" id="CHEBI:58349"/>
        <dbReference type="ChEBI" id="CHEBI:60344"/>
        <dbReference type="EC" id="1.6.2.4"/>
    </reaction>
</comment>
<dbReference type="InterPro" id="IPR039261">
    <property type="entry name" value="FNR_nucleotide-bd"/>
</dbReference>
<name>A0A127ZI96_9BASI</name>
<organism evidence="24">
    <name type="scientific">Sporisorium scitamineum</name>
    <dbReference type="NCBI Taxonomy" id="49012"/>
    <lineage>
        <taxon>Eukaryota</taxon>
        <taxon>Fungi</taxon>
        <taxon>Dikarya</taxon>
        <taxon>Basidiomycota</taxon>
        <taxon>Ustilaginomycotina</taxon>
        <taxon>Ustilaginomycetes</taxon>
        <taxon>Ustilaginales</taxon>
        <taxon>Ustilaginaceae</taxon>
        <taxon>Sporisorium</taxon>
    </lineage>
</organism>
<keyword evidence="17 20" id="KW-1207">Sterol metabolism</keyword>
<dbReference type="InterPro" id="IPR017938">
    <property type="entry name" value="Riboflavin_synthase-like_b-brl"/>
</dbReference>
<proteinExistence type="inferred from homology"/>
<dbReference type="AlphaFoldDB" id="A0A127ZI96"/>
<evidence type="ECO:0000256" key="4">
    <source>
        <dbReference type="ARBA" id="ARBA00022643"/>
    </source>
</evidence>
<keyword evidence="11" id="KW-1133">Transmembrane helix</keyword>
<keyword evidence="12 20" id="KW-0560">Oxidoreductase</keyword>
<dbReference type="FunFam" id="2.40.30.10:FF:000100">
    <property type="entry name" value="NADPH--cytochrome P450 reductase"/>
    <property type="match status" value="1"/>
</dbReference>
<dbReference type="HAMAP" id="MF_03212">
    <property type="entry name" value="NCPR"/>
    <property type="match status" value="1"/>
</dbReference>
<evidence type="ECO:0000256" key="11">
    <source>
        <dbReference type="ARBA" id="ARBA00022989"/>
    </source>
</evidence>
<evidence type="ECO:0000256" key="10">
    <source>
        <dbReference type="ARBA" id="ARBA00022955"/>
    </source>
</evidence>
<dbReference type="FunFam" id="3.40.50.80:FF:000018">
    <property type="entry name" value="NADPH--cytochrome P450 reductase"/>
    <property type="match status" value="1"/>
</dbReference>
<feature type="domain" description="FAD-binding FR-type" evidence="23">
    <location>
        <begin position="268"/>
        <end position="532"/>
    </location>
</feature>
<keyword evidence="16 20" id="KW-0472">Membrane</keyword>
<dbReference type="PANTHER" id="PTHR19384:SF17">
    <property type="entry name" value="NADPH--CYTOCHROME P450 REDUCTASE"/>
    <property type="match status" value="1"/>
</dbReference>
<evidence type="ECO:0000256" key="16">
    <source>
        <dbReference type="ARBA" id="ARBA00023136"/>
    </source>
</evidence>
<feature type="binding site" evidence="20">
    <location>
        <begin position="454"/>
        <end position="457"/>
    </location>
    <ligand>
        <name>FAD</name>
        <dbReference type="ChEBI" id="CHEBI:57692"/>
    </ligand>
</feature>
<feature type="binding site" evidence="20">
    <location>
        <position position="722"/>
    </location>
    <ligand>
        <name>FAD</name>
        <dbReference type="ChEBI" id="CHEBI:57692"/>
    </ligand>
</feature>
<dbReference type="GO" id="GO:0005741">
    <property type="term" value="C:mitochondrial outer membrane"/>
    <property type="evidence" value="ECO:0007669"/>
    <property type="project" value="UniProtKB-SubCell"/>
</dbReference>
<evidence type="ECO:0000256" key="12">
    <source>
        <dbReference type="ARBA" id="ARBA00023002"/>
    </source>
</evidence>
<dbReference type="Pfam" id="PF00175">
    <property type="entry name" value="NAD_binding_1"/>
    <property type="match status" value="1"/>
</dbReference>
<evidence type="ECO:0000256" key="9">
    <source>
        <dbReference type="ARBA" id="ARBA00022857"/>
    </source>
</evidence>
<evidence type="ECO:0000256" key="3">
    <source>
        <dbReference type="ARBA" id="ARBA00022630"/>
    </source>
</evidence>
<dbReference type="InterPro" id="IPR008254">
    <property type="entry name" value="Flavodoxin/NO_synth"/>
</dbReference>
<keyword evidence="18 20" id="KW-0753">Steroid metabolism</keyword>
<comment type="similarity">
    <text evidence="20">Belongs to the NADPH--cytochrome P450 reductase family.</text>
</comment>
<dbReference type="FunFam" id="1.20.990.10:FF:000009">
    <property type="entry name" value="NADPH--cytochrome P450 reductase"/>
    <property type="match status" value="1"/>
</dbReference>
<keyword evidence="1 20" id="KW-1003">Cell membrane</keyword>
<dbReference type="GO" id="GO:0005829">
    <property type="term" value="C:cytosol"/>
    <property type="evidence" value="ECO:0007669"/>
    <property type="project" value="TreeGrafter"/>
</dbReference>
<feature type="binding site" evidence="20">
    <location>
        <begin position="122"/>
        <end position="125"/>
    </location>
    <ligand>
        <name>FMN</name>
        <dbReference type="ChEBI" id="CHEBI:58210"/>
    </ligand>
</feature>
<evidence type="ECO:0000256" key="15">
    <source>
        <dbReference type="ARBA" id="ARBA00023128"/>
    </source>
</evidence>
<dbReference type="GO" id="GO:0010181">
    <property type="term" value="F:FMN binding"/>
    <property type="evidence" value="ECO:0007669"/>
    <property type="project" value="UniProtKB-UniRule"/>
</dbReference>
<keyword evidence="3 20" id="KW-0285">Flavoprotein</keyword>
<dbReference type="InterPro" id="IPR001709">
    <property type="entry name" value="Flavoprot_Pyr_Nucl_cyt_Rdtase"/>
</dbReference>
<dbReference type="Gene3D" id="1.20.990.10">
    <property type="entry name" value="NADPH-cytochrome p450 Reductase, Chain A, domain 3"/>
    <property type="match status" value="1"/>
</dbReference>
<dbReference type="Pfam" id="PF00258">
    <property type="entry name" value="Flavodoxin_1"/>
    <property type="match status" value="1"/>
</dbReference>
<dbReference type="GO" id="GO:0006696">
    <property type="term" value="P:ergosterol biosynthetic process"/>
    <property type="evidence" value="ECO:0007669"/>
    <property type="project" value="UniProtKB-UniRule"/>
</dbReference>
<feature type="binding site" evidence="20">
    <location>
        <begin position="71"/>
        <end position="76"/>
    </location>
    <ligand>
        <name>FMN</name>
        <dbReference type="ChEBI" id="CHEBI:58210"/>
    </ligand>
</feature>
<feature type="binding site" evidence="20">
    <location>
        <begin position="472"/>
        <end position="474"/>
    </location>
    <ligand>
        <name>FAD</name>
        <dbReference type="ChEBI" id="CHEBI:57692"/>
    </ligand>
</feature>
<comment type="similarity">
    <text evidence="20">In the C-terminal section; belongs to the flavoprotein pyridine nucleotide cytochrome reductase family.</text>
</comment>
<dbReference type="FunFam" id="3.40.50.360:FF:000024">
    <property type="entry name" value="NADPH--cytochrome P450 reductase"/>
    <property type="match status" value="1"/>
</dbReference>
<keyword evidence="4 20" id="KW-0288">FMN</keyword>
<evidence type="ECO:0000256" key="14">
    <source>
        <dbReference type="ARBA" id="ARBA00023098"/>
    </source>
</evidence>
<evidence type="ECO:0000256" key="2">
    <source>
        <dbReference type="ARBA" id="ARBA00022516"/>
    </source>
</evidence>
<dbReference type="InterPro" id="IPR023208">
    <property type="entry name" value="P450R"/>
</dbReference>
<feature type="binding site" evidence="20">
    <location>
        <position position="685"/>
    </location>
    <ligand>
        <name>NADP(+)</name>
        <dbReference type="ChEBI" id="CHEBI:58349"/>
    </ligand>
</feature>
<dbReference type="SUPFAM" id="SSF52218">
    <property type="entry name" value="Flavoproteins"/>
    <property type="match status" value="1"/>
</dbReference>
<keyword evidence="8 20" id="KW-0274">FAD</keyword>
<sequence>MASQLDLIVLGLGGLLAVLYLFRDSLFGGGVKDTGSKLANGAPLAASDQGGSDFVSKLKTQNKRIAIFYGSQTGTAEEYATKLAKEAKARFGTSSLVLDPEEYEFDKLDQMPEDTVAVFVMATYGEGEPTDNAVGLMEFIETDTPEFSNGSERLENLNYVIFGLGNRTYEHFNAVARKLDARLQSLGAKRIGERGEGDDDKSMEEDYLAWKDPMFEALATTLDFQEGGGGDVADFKVTELADHPQDKVYQGELSARALLGTKGIHDAKNPYNAVVKEARELFVEGTADRTCVHVEFDIEGSGISYQHGDHIAVWAHNPEQEVDRVLAVLGLLDKRTTVIDVESLDPTLAKVPFPVPTTYEAVFRHYVDITSHASRQTLANFAKFAPSPEVQAKLEKICANKDTFQAEIGSRLLKTAEAMQWIAGDSLEADVHSIKPWNIPFDRVISDLPRVGPRFYSISSSPKMHPKSVHITAVVLRYQADKSGPWVHGLATNFISTIKMQKNSEQPTGPTDPRYGTPKYLLDGPRGAYTKEGQFRAPIHIRRSNFRLPTSPKIPVIMVGPGTGVAPFRSFVQDRVCSAEKAVEKSNGKTPEEALKDWGNIWLFYGCRKSDEDFLYRDEWPQYAQKLGGKFLMETSLSREKFKPDGSKLYVQDFIWERRKQIAEDILERKAYIYICGEAKGMAQDVEAIFGKILEEAKGSADEAKKEMKLLKERSRLLLDVWS</sequence>
<dbReference type="CDD" id="cd06204">
    <property type="entry name" value="CYPOR"/>
    <property type="match status" value="1"/>
</dbReference>
<dbReference type="InterPro" id="IPR017927">
    <property type="entry name" value="FAD-bd_FR_type"/>
</dbReference>
<evidence type="ECO:0000256" key="18">
    <source>
        <dbReference type="ARBA" id="ARBA00023221"/>
    </source>
</evidence>
<dbReference type="PROSITE" id="PS50902">
    <property type="entry name" value="FLAVODOXIN_LIKE"/>
    <property type="match status" value="1"/>
</dbReference>
<evidence type="ECO:0000256" key="7">
    <source>
        <dbReference type="ARBA" id="ARBA00022824"/>
    </source>
</evidence>
<keyword evidence="2 20" id="KW-0444">Lipid biosynthesis</keyword>
<dbReference type="InterPro" id="IPR001433">
    <property type="entry name" value="OxRdtase_FAD/NAD-bd"/>
</dbReference>
<feature type="domain" description="Flavodoxin-like" evidence="22">
    <location>
        <begin position="65"/>
        <end position="215"/>
    </location>
</feature>
<dbReference type="Pfam" id="PF00667">
    <property type="entry name" value="FAD_binding_1"/>
    <property type="match status" value="1"/>
</dbReference>
<dbReference type="PROSITE" id="PS51384">
    <property type="entry name" value="FAD_FR"/>
    <property type="match status" value="1"/>
</dbReference>
<gene>
    <name evidence="24" type="ORF">SPSC_05956</name>
</gene>
<keyword evidence="10 20" id="KW-0752">Steroid biosynthesis</keyword>
<evidence type="ECO:0000256" key="21">
    <source>
        <dbReference type="SAM" id="Coils"/>
    </source>
</evidence>
<dbReference type="PIRSF" id="PIRSF000208">
    <property type="entry name" value="P450R"/>
    <property type="match status" value="1"/>
</dbReference>
<feature type="binding site" evidence="20">
    <location>
        <position position="478"/>
    </location>
    <ligand>
        <name>FAD</name>
        <dbReference type="ChEBI" id="CHEBI:57692"/>
    </ligand>
</feature>
<keyword evidence="13 20" id="KW-0756">Sterol biosynthesis</keyword>
<feature type="binding site" evidence="20">
    <location>
        <position position="289"/>
    </location>
    <ligand>
        <name>NADP(+)</name>
        <dbReference type="ChEBI" id="CHEBI:58349"/>
    </ligand>
</feature>
<evidence type="ECO:0000256" key="5">
    <source>
        <dbReference type="ARBA" id="ARBA00022692"/>
    </source>
</evidence>
<dbReference type="Gene3D" id="2.40.30.10">
    <property type="entry name" value="Translation factors"/>
    <property type="match status" value="1"/>
</dbReference>
<evidence type="ECO:0000256" key="8">
    <source>
        <dbReference type="ARBA" id="ARBA00022827"/>
    </source>
</evidence>
<evidence type="ECO:0000259" key="22">
    <source>
        <dbReference type="PROSITE" id="PS50902"/>
    </source>
</evidence>
<dbReference type="GO" id="GO:0050661">
    <property type="term" value="F:NADP binding"/>
    <property type="evidence" value="ECO:0007669"/>
    <property type="project" value="UniProtKB-UniRule"/>
</dbReference>
<comment type="cofactor">
    <cofactor evidence="20">
        <name>FMN</name>
        <dbReference type="ChEBI" id="CHEBI:58210"/>
    </cofactor>
    <text evidence="20">Binds 1 FMN per monomer.</text>
</comment>
<dbReference type="GO" id="GO:0003958">
    <property type="term" value="F:NADPH-hemoprotein reductase activity"/>
    <property type="evidence" value="ECO:0007669"/>
    <property type="project" value="UniProtKB-UniRule"/>
</dbReference>
<evidence type="ECO:0000256" key="1">
    <source>
        <dbReference type="ARBA" id="ARBA00022475"/>
    </source>
</evidence>
<dbReference type="SUPFAM" id="SSF52343">
    <property type="entry name" value="Ferredoxin reductase-like, C-terminal NADP-linked domain"/>
    <property type="match status" value="1"/>
</dbReference>
<feature type="binding site" evidence="20">
    <location>
        <begin position="638"/>
        <end position="639"/>
    </location>
    <ligand>
        <name>NADP(+)</name>
        <dbReference type="ChEBI" id="CHEBI:58349"/>
    </ligand>
</feature>
<comment type="caution">
    <text evidence="20">Lacks conserved residue(s) required for the propagation of feature annotation.</text>
</comment>
<dbReference type="GO" id="GO:0050660">
    <property type="term" value="F:flavin adenine dinucleotide binding"/>
    <property type="evidence" value="ECO:0007669"/>
    <property type="project" value="UniProtKB-UniRule"/>
</dbReference>
<feature type="binding site" evidence="20">
    <location>
        <begin position="648"/>
        <end position="652"/>
    </location>
    <ligand>
        <name>NADP(+)</name>
        <dbReference type="ChEBI" id="CHEBI:58349"/>
    </ligand>
</feature>
<dbReference type="GO" id="GO:0005886">
    <property type="term" value="C:plasma membrane"/>
    <property type="evidence" value="ECO:0007669"/>
    <property type="project" value="UniProtKB-SubCell"/>
</dbReference>
<keyword evidence="5" id="KW-0812">Transmembrane</keyword>
<evidence type="ECO:0000256" key="6">
    <source>
        <dbReference type="ARBA" id="ARBA00022787"/>
    </source>
</evidence>
<evidence type="ECO:0000256" key="13">
    <source>
        <dbReference type="ARBA" id="ARBA00023011"/>
    </source>
</evidence>
<dbReference type="EMBL" id="LK056691">
    <property type="protein sequence ID" value="CDU25785.1"/>
    <property type="molecule type" value="Genomic_DNA"/>
</dbReference>
<accession>A0A127ZI96</accession>
<keyword evidence="14 20" id="KW-0443">Lipid metabolism</keyword>
<dbReference type="PANTHER" id="PTHR19384">
    <property type="entry name" value="NITRIC OXIDE SYNTHASE-RELATED"/>
    <property type="match status" value="1"/>
</dbReference>
<dbReference type="InterPro" id="IPR003097">
    <property type="entry name" value="CysJ-like_FAD-binding"/>
</dbReference>
<feature type="binding site" evidence="20">
    <location>
        <position position="199"/>
    </location>
    <ligand>
        <name>FMN</name>
        <dbReference type="ChEBI" id="CHEBI:58210"/>
    </ligand>
</feature>
<protein>
    <recommendedName>
        <fullName evidence="20">NADPH--cytochrome P450 reductase</fullName>
        <shortName evidence="20">CPR</shortName>
        <shortName evidence="20">P450R</shortName>
        <ecNumber evidence="20">1.6.2.4</ecNumber>
    </recommendedName>
</protein>
<dbReference type="GO" id="GO:0005789">
    <property type="term" value="C:endoplasmic reticulum membrane"/>
    <property type="evidence" value="ECO:0007669"/>
    <property type="project" value="UniProtKB-SubCell"/>
</dbReference>
<dbReference type="OrthoDB" id="1856718at2759"/>
<dbReference type="SUPFAM" id="SSF63380">
    <property type="entry name" value="Riboflavin synthase domain-like"/>
    <property type="match status" value="1"/>
</dbReference>
<dbReference type="InterPro" id="IPR001094">
    <property type="entry name" value="Flavdoxin-like"/>
</dbReference>
<dbReference type="InterPro" id="IPR023173">
    <property type="entry name" value="NADPH_Cyt_P450_Rdtase_alpha"/>
</dbReference>
<evidence type="ECO:0000256" key="19">
    <source>
        <dbReference type="ARBA" id="ARBA00049342"/>
    </source>
</evidence>
<comment type="function">
    <text evidence="20">This enzyme is required for electron transfer from NADP to cytochrome P450 in microsomes. It can also provide electron transfer to heme oxygenase and cytochrome B5. Involved in ergosterol biosynthesis.</text>
</comment>
<comment type="subcellular location">
    <subcellularLocation>
        <location evidence="20">Endoplasmic reticulum membrane</location>
        <topology evidence="20">Single-pass membrane protein</topology>
        <orientation evidence="20">Cytoplasmic side</orientation>
    </subcellularLocation>
    <subcellularLocation>
        <location evidence="20">Mitochondrion outer membrane</location>
        <topology evidence="20">Single-pass membrane protein</topology>
        <orientation evidence="20">Cytoplasmic side</orientation>
    </subcellularLocation>
    <subcellularLocation>
        <location evidence="20">Cell membrane</location>
        <topology evidence="20">Single-pass membrane protein</topology>
        <orientation evidence="20">Cytoplasmic side</orientation>
    </subcellularLocation>
</comment>
<feature type="binding site" evidence="20">
    <location>
        <begin position="489"/>
        <end position="492"/>
    </location>
    <ligand>
        <name>FAD</name>
        <dbReference type="ChEBI" id="CHEBI:57692"/>
    </ligand>
</feature>
<evidence type="ECO:0000256" key="20">
    <source>
        <dbReference type="HAMAP-Rule" id="MF_03212"/>
    </source>
</evidence>